<organism evidence="1 2">
    <name type="scientific">Pasteurella atlantica</name>
    <dbReference type="NCBI Taxonomy" id="2827233"/>
    <lineage>
        <taxon>Bacteria</taxon>
        <taxon>Pseudomonadati</taxon>
        <taxon>Pseudomonadota</taxon>
        <taxon>Gammaproteobacteria</taxon>
        <taxon>Pasteurellales</taxon>
        <taxon>Pasteurellaceae</taxon>
        <taxon>Pasteurella</taxon>
    </lineage>
</organism>
<gene>
    <name evidence="1" type="ORF">QJU78_05755</name>
</gene>
<proteinExistence type="predicted"/>
<dbReference type="EMBL" id="JASAYJ010000010">
    <property type="protein sequence ID" value="MDP8187276.1"/>
    <property type="molecule type" value="Genomic_DNA"/>
</dbReference>
<evidence type="ECO:0000313" key="2">
    <source>
        <dbReference type="Proteomes" id="UP001230466"/>
    </source>
</evidence>
<protein>
    <recommendedName>
        <fullName evidence="3">Lipoprotein</fullName>
    </recommendedName>
</protein>
<accession>A0AAW8CNQ6</accession>
<dbReference type="PROSITE" id="PS51257">
    <property type="entry name" value="PROKAR_LIPOPROTEIN"/>
    <property type="match status" value="1"/>
</dbReference>
<comment type="caution">
    <text evidence="1">The sequence shown here is derived from an EMBL/GenBank/DDBJ whole genome shotgun (WGS) entry which is preliminary data.</text>
</comment>
<sequence>MKKILLLVIVVSLLGCASVSMEKRLKEEPAFTFNTNSSIDETVNCLKTQWGTSIPFSLVDTKKGKMIFNGDPDSVGHIIEIISNQNNTTTVKAIIVSPWAIMQKNLMNRLKKCEAML</sequence>
<dbReference type="Proteomes" id="UP001230466">
    <property type="component" value="Unassembled WGS sequence"/>
</dbReference>
<dbReference type="AlphaFoldDB" id="A0AAW8CNQ6"/>
<evidence type="ECO:0008006" key="3">
    <source>
        <dbReference type="Google" id="ProtNLM"/>
    </source>
</evidence>
<name>A0AAW8CNQ6_9PAST</name>
<evidence type="ECO:0000313" key="1">
    <source>
        <dbReference type="EMBL" id="MDP8187276.1"/>
    </source>
</evidence>
<reference evidence="1" key="1">
    <citation type="journal article" date="2023" name="Front. Microbiol.">
        <title>Phylogeography and host specificity of Pasteurellaceae pathogenic to sea-farmed fish in the north-east Atlantic.</title>
        <authorList>
            <person name="Gulla S."/>
            <person name="Colquhoun D.J."/>
            <person name="Olsen A.B."/>
            <person name="Spilsberg B."/>
            <person name="Lagesen K."/>
            <person name="Aakesson C.P."/>
            <person name="Strom S."/>
            <person name="Manji F."/>
            <person name="Birkbeck T.H."/>
            <person name="Nilsen H.K."/>
        </authorList>
    </citation>
    <scope>NUCLEOTIDE SEQUENCE</scope>
    <source>
        <strain evidence="1">VIB1234</strain>
    </source>
</reference>
<dbReference type="RefSeq" id="WP_211597922.1">
    <property type="nucleotide sequence ID" value="NZ_JAGRQI010000010.1"/>
</dbReference>